<feature type="region of interest" description="Disordered" evidence="9">
    <location>
        <begin position="800"/>
        <end position="820"/>
    </location>
</feature>
<feature type="region of interest" description="Disordered" evidence="9">
    <location>
        <begin position="1800"/>
        <end position="1839"/>
    </location>
</feature>
<feature type="coiled-coil region" evidence="8">
    <location>
        <begin position="386"/>
        <end position="420"/>
    </location>
</feature>
<evidence type="ECO:0000256" key="5">
    <source>
        <dbReference type="ARBA" id="ARBA00023175"/>
    </source>
</evidence>
<dbReference type="Gene3D" id="1.10.287.1490">
    <property type="match status" value="1"/>
</dbReference>
<dbReference type="PRINTS" id="PR00380">
    <property type="entry name" value="KINESINHEAVY"/>
</dbReference>
<evidence type="ECO:0000256" key="3">
    <source>
        <dbReference type="ARBA" id="ARBA00022840"/>
    </source>
</evidence>
<dbReference type="InterPro" id="IPR027417">
    <property type="entry name" value="P-loop_NTPase"/>
</dbReference>
<dbReference type="Gene3D" id="3.40.850.10">
    <property type="entry name" value="Kinesin motor domain"/>
    <property type="match status" value="1"/>
</dbReference>
<dbReference type="InterPro" id="IPR001752">
    <property type="entry name" value="Kinesin_motor_dom"/>
</dbReference>
<evidence type="ECO:0000256" key="1">
    <source>
        <dbReference type="ARBA" id="ARBA00022701"/>
    </source>
</evidence>
<keyword evidence="4 8" id="KW-0175">Coiled coil</keyword>
<feature type="coiled-coil region" evidence="8">
    <location>
        <begin position="667"/>
        <end position="799"/>
    </location>
</feature>
<feature type="compositionally biased region" description="Basic and acidic residues" evidence="9">
    <location>
        <begin position="865"/>
        <end position="885"/>
    </location>
</feature>
<dbReference type="SMART" id="SM00129">
    <property type="entry name" value="KISc"/>
    <property type="match status" value="1"/>
</dbReference>
<keyword evidence="2 7" id="KW-0547">Nucleotide-binding</keyword>
<evidence type="ECO:0000256" key="9">
    <source>
        <dbReference type="SAM" id="MobiDB-lite"/>
    </source>
</evidence>
<evidence type="ECO:0000313" key="11">
    <source>
        <dbReference type="EMBL" id="CAL5228113.1"/>
    </source>
</evidence>
<keyword evidence="1" id="KW-0493">Microtubule</keyword>
<feature type="region of interest" description="Disordered" evidence="9">
    <location>
        <begin position="1482"/>
        <end position="1529"/>
    </location>
</feature>
<dbReference type="PANTHER" id="PTHR37739:SF8">
    <property type="entry name" value="KINESIN-LIKE PROTEIN KIN-12D"/>
    <property type="match status" value="1"/>
</dbReference>
<dbReference type="CDD" id="cd00106">
    <property type="entry name" value="KISc"/>
    <property type="match status" value="1"/>
</dbReference>
<dbReference type="Proteomes" id="UP001497392">
    <property type="component" value="Unassembled WGS sequence"/>
</dbReference>
<keyword evidence="12" id="KW-1185">Reference proteome</keyword>
<feature type="compositionally biased region" description="Basic and acidic residues" evidence="9">
    <location>
        <begin position="1814"/>
        <end position="1839"/>
    </location>
</feature>
<reference evidence="11 12" key="1">
    <citation type="submission" date="2024-06" db="EMBL/GenBank/DDBJ databases">
        <authorList>
            <person name="Kraege A."/>
            <person name="Thomma B."/>
        </authorList>
    </citation>
    <scope>NUCLEOTIDE SEQUENCE [LARGE SCALE GENOMIC DNA]</scope>
</reference>
<feature type="coiled-coil region" evidence="8">
    <location>
        <begin position="1625"/>
        <end position="1679"/>
    </location>
</feature>
<name>A0ABP1GD48_9CHLO</name>
<dbReference type="InterPro" id="IPR036961">
    <property type="entry name" value="Kinesin_motor_dom_sf"/>
</dbReference>
<dbReference type="PROSITE" id="PS50067">
    <property type="entry name" value="KINESIN_MOTOR_2"/>
    <property type="match status" value="1"/>
</dbReference>
<dbReference type="PANTHER" id="PTHR37739">
    <property type="entry name" value="KINESIN-LIKE PROTEIN KIN-12D"/>
    <property type="match status" value="1"/>
</dbReference>
<feature type="region of interest" description="Disordered" evidence="9">
    <location>
        <begin position="852"/>
        <end position="890"/>
    </location>
</feature>
<feature type="domain" description="Kinesin motor" evidence="10">
    <location>
        <begin position="57"/>
        <end position="379"/>
    </location>
</feature>
<protein>
    <submittedName>
        <fullName evidence="11">G11189 protein</fullName>
    </submittedName>
</protein>
<feature type="binding site" evidence="7">
    <location>
        <begin position="136"/>
        <end position="143"/>
    </location>
    <ligand>
        <name>ATP</name>
        <dbReference type="ChEBI" id="CHEBI:30616"/>
    </ligand>
</feature>
<dbReference type="Pfam" id="PF00225">
    <property type="entry name" value="Kinesin"/>
    <property type="match status" value="1"/>
</dbReference>
<feature type="coiled-coil region" evidence="8">
    <location>
        <begin position="450"/>
        <end position="630"/>
    </location>
</feature>
<dbReference type="PROSITE" id="PS00411">
    <property type="entry name" value="KINESIN_MOTOR_1"/>
    <property type="match status" value="1"/>
</dbReference>
<feature type="coiled-coil region" evidence="8">
    <location>
        <begin position="1156"/>
        <end position="1243"/>
    </location>
</feature>
<comment type="caution">
    <text evidence="11">The sequence shown here is derived from an EMBL/GenBank/DDBJ whole genome shotgun (WGS) entry which is preliminary data.</text>
</comment>
<dbReference type="InterPro" id="IPR019821">
    <property type="entry name" value="Kinesin_motor_CS"/>
</dbReference>
<dbReference type="SUPFAM" id="SSF52540">
    <property type="entry name" value="P-loop containing nucleoside triphosphate hydrolases"/>
    <property type="match status" value="1"/>
</dbReference>
<dbReference type="EMBL" id="CAXHTA020000018">
    <property type="protein sequence ID" value="CAL5228113.1"/>
    <property type="molecule type" value="Genomic_DNA"/>
</dbReference>
<gene>
    <name evidence="11" type="primary">g11189</name>
    <name evidence="11" type="ORF">VP750_LOCUS10019</name>
</gene>
<evidence type="ECO:0000259" key="10">
    <source>
        <dbReference type="PROSITE" id="PS50067"/>
    </source>
</evidence>
<accession>A0ABP1GD48</accession>
<keyword evidence="5 7" id="KW-0505">Motor protein</keyword>
<evidence type="ECO:0000256" key="2">
    <source>
        <dbReference type="ARBA" id="ARBA00022741"/>
    </source>
</evidence>
<evidence type="ECO:0000256" key="4">
    <source>
        <dbReference type="ARBA" id="ARBA00023054"/>
    </source>
</evidence>
<keyword evidence="3 7" id="KW-0067">ATP-binding</keyword>
<comment type="similarity">
    <text evidence="6">Belongs to the TRAFAC class myosin-kinesin ATPase superfamily. Kinesin family. KIN-12 subfamily.</text>
</comment>
<evidence type="ECO:0000313" key="12">
    <source>
        <dbReference type="Proteomes" id="UP001497392"/>
    </source>
</evidence>
<feature type="compositionally biased region" description="Low complexity" evidence="9">
    <location>
        <begin position="1505"/>
        <end position="1520"/>
    </location>
</feature>
<dbReference type="InterPro" id="IPR044986">
    <property type="entry name" value="KIF15/KIN-12"/>
</dbReference>
<evidence type="ECO:0000256" key="7">
    <source>
        <dbReference type="PROSITE-ProRule" id="PRU00283"/>
    </source>
</evidence>
<sequence>MLSNTARCRLPLAYHAAARMRAKPVLFAQAGSSVRVLALSSQAATKVSQELGGQGDNVKVVVRIRPLSDAEQGDKHALSQLDARTLCVQPGAEESRLSFDFVAGQGKGQEQLFRAVGRPIVENCLDGYNSSILAYGQTGSGKTYTMLGELTQQAADLPPEAGLIPRLFQHLFQRISDMEREQENVTDLLCPEAGKLQLREDLKSGVYVEGLSEEVVTSGDEALQLLTMGISRRHTGETRTNASSSRSHCVFICILESRAVEDGITSFRTSRLHLVDLAGSERQKAADSEGQQLKEASAINRSLSALGLVINKLVSGQTHIPYRDSKLTFLLQARFPPMLKTDSLGGNAKTVIIANVSPAAACLRESQSTLAFAQRAQQIVNKAVVNEATHGELATLTKENKRLRSELRLLNDTCRALQQARPSSAGDGSSKAAAQEAALAAVEEEWSGRLAEALALCQDQEAALEQLQRQSFKDRRERSKLEMELAHMRAQMEQVVEADMEALRGRHDAEAALREAQEEMAAQAKSVRHLQQQLAAAEDSPIAGHLTSSPAGRMDTTLRENDRLRAQVQELQTCLGNGDQVIEDLQSSKAEAEREAAAAANAASALQQHLEQAQQELSSLAAAREELLLECDNLRTAVRTSQKGPAADEVSLEAAYRELQAIFHSQHAELESQLADAAAELAEERNIRQQEQSRADRSAAEAAAAKGEIAALKALKKTLAEQVLSQEAQAAYLSRKLQAAKADFAAADEARQKLAQRDREVSATMSDMHRDMASHVEQVQALRADNAQLAHDLAEARAAMSAHAGHAQRADAQQLQREASLQAHVDEAKRGMATAQQRAEEARMERDFFMSQSTEAAGQAASATAERDAAKQAVERLERESDDLRSQQSKTLSDVSLLQQQHDSLKQVAAAQEGELMGRCRDQEARLKSAYAQLDAAAAKLTKSQSDAAKAALAASKEAGDLLQRARTAEAEAASLGKALHTLEQRVIAQKAEAERQLDSLKRQASTNAAQAQQTRQAMSQLHAEVAATRSAHAAATHERDSLQARLADKTAEHAHAARECAAVEARLSDLASTEVSLREELEALSGEVAAVQEDVSRRDAELEHLRVAAEVQNADSGALSQQLAEVAVSKEALREQLGSSRAEHAQEVSDLHRAVAELRTSLKLSRQEAVDLKAEIASNETELLSLGEALSQLQRRESRLKAQNQTLQQESLRAQSLHAEVAQQLQQAQADAAAQAASMQSRLEDLHVSRDKTSRQLQATQAESNVRCAEMLQEIERLRQSDASATAQRSRLQEELTQLQGAKAEKDQAIDAELQQEAECLRRSEASTTAQSTSLQEELTQLQRAMAENEQQHLAKGAELQQEAERLRQSEASTTAQCASLQEELRQLQRAKAEEAQVCLAGVAETLASDLAEEKLQVALAESASLQKELEQAEHAQAGLSGQLGQARRQLQEAEGKLQASQDSLAFVAAEKKALSRQCSEMEQRLNRMQQESPARLVPPEDSQGAQRELQEAQAQLQASREGAAATTREKEAALARCAQLQEELSMMKEQQAQAAAMHGCHIAALKTQPHAAMEHASSPSAAHSSAVERNNDLAAEGYQHTIAELREAVDEKARGLCSAAARIRDLEQDKAKAESALASERQVVQQLQSRKAWGVTRAELERQLAQQRRSAEADKAASLQSLKDLFQSELAIRDGRVRELREERDAVMASVRQRDSALQIIDAQKARLKRELETLHVSLRTAAAEKERADTLACQLRADLADMAAEQDAISRRDQQHAQQLQQQVSDLEGKLRRAACPNAGVDRSQAGKENQNVERHRGDTKTELTEPREHLPEERPHKGVLAAVRDQRYVVALQARPGHVVDVHRYDRMESPPCNAAL</sequence>
<feature type="compositionally biased region" description="Low complexity" evidence="9">
    <location>
        <begin position="852"/>
        <end position="864"/>
    </location>
</feature>
<evidence type="ECO:0000256" key="8">
    <source>
        <dbReference type="SAM" id="Coils"/>
    </source>
</evidence>
<organism evidence="11 12">
    <name type="scientific">Coccomyxa viridis</name>
    <dbReference type="NCBI Taxonomy" id="1274662"/>
    <lineage>
        <taxon>Eukaryota</taxon>
        <taxon>Viridiplantae</taxon>
        <taxon>Chlorophyta</taxon>
        <taxon>core chlorophytes</taxon>
        <taxon>Trebouxiophyceae</taxon>
        <taxon>Trebouxiophyceae incertae sedis</taxon>
        <taxon>Coccomyxaceae</taxon>
        <taxon>Coccomyxa</taxon>
    </lineage>
</organism>
<proteinExistence type="inferred from homology"/>
<evidence type="ECO:0000256" key="6">
    <source>
        <dbReference type="ARBA" id="ARBA00034488"/>
    </source>
</evidence>
<feature type="region of interest" description="Disordered" evidence="9">
    <location>
        <begin position="999"/>
        <end position="1042"/>
    </location>
</feature>
<feature type="compositionally biased region" description="Low complexity" evidence="9">
    <location>
        <begin position="1003"/>
        <end position="1035"/>
    </location>
</feature>